<name>A0A1Y1WHD0_9FUNG</name>
<evidence type="ECO:0000313" key="11">
    <source>
        <dbReference type="Proteomes" id="UP000193922"/>
    </source>
</evidence>
<dbReference type="GO" id="GO:0004674">
    <property type="term" value="F:protein serine/threonine kinase activity"/>
    <property type="evidence" value="ECO:0007669"/>
    <property type="project" value="UniProtKB-KW"/>
</dbReference>
<evidence type="ECO:0000256" key="8">
    <source>
        <dbReference type="ARBA" id="ARBA00048679"/>
    </source>
</evidence>
<accession>A0A1Y1WHD0</accession>
<evidence type="ECO:0000256" key="7">
    <source>
        <dbReference type="ARBA" id="ARBA00047899"/>
    </source>
</evidence>
<dbReference type="AlphaFoldDB" id="A0A1Y1WHD0"/>
<evidence type="ECO:0000256" key="4">
    <source>
        <dbReference type="ARBA" id="ARBA00022741"/>
    </source>
</evidence>
<sequence length="240" mass="27603">MRTIIESDGRLVDFGSRLVMLKMYITSFIYLRYPKGEYTFRWPMRLTEGIHSIPQPTKAGFENIHMHIIKEEDLTNKKLLRCFSGTLTFRAEYQGRDVFVKYARDEDNVLPLIAESLIGMKFLPRHSYIQEYLGVTANGLVSEYFDGKELPIVDSLSDVGKSRCFAALKILHDQGIVHGDLGPQNIMVNGDEVKLIDFSNAYSKKWNIDRVYPDGYEHPSPASEVEKLTEYLKKLKNHTS</sequence>
<dbReference type="Gene3D" id="1.10.510.10">
    <property type="entry name" value="Transferase(Phosphotransferase) domain 1"/>
    <property type="match status" value="1"/>
</dbReference>
<dbReference type="GO" id="GO:0005524">
    <property type="term" value="F:ATP binding"/>
    <property type="evidence" value="ECO:0007669"/>
    <property type="project" value="UniProtKB-KW"/>
</dbReference>
<evidence type="ECO:0000256" key="1">
    <source>
        <dbReference type="ARBA" id="ARBA00012513"/>
    </source>
</evidence>
<dbReference type="EC" id="2.7.11.1" evidence="1"/>
<dbReference type="InterPro" id="IPR011009">
    <property type="entry name" value="Kinase-like_dom_sf"/>
</dbReference>
<dbReference type="Proteomes" id="UP000193922">
    <property type="component" value="Unassembled WGS sequence"/>
</dbReference>
<keyword evidence="11" id="KW-1185">Reference proteome</keyword>
<keyword evidence="3" id="KW-0808">Transferase</keyword>
<protein>
    <recommendedName>
        <fullName evidence="1">non-specific serine/threonine protein kinase</fullName>
        <ecNumber evidence="1">2.7.11.1</ecNumber>
    </recommendedName>
</protein>
<evidence type="ECO:0000256" key="6">
    <source>
        <dbReference type="ARBA" id="ARBA00022840"/>
    </source>
</evidence>
<proteinExistence type="predicted"/>
<keyword evidence="2" id="KW-0723">Serine/threonine-protein kinase</keyword>
<keyword evidence="5 10" id="KW-0418">Kinase</keyword>
<evidence type="ECO:0000256" key="2">
    <source>
        <dbReference type="ARBA" id="ARBA00022527"/>
    </source>
</evidence>
<dbReference type="RefSeq" id="XP_040746269.1">
    <property type="nucleotide sequence ID" value="XM_040886516.1"/>
</dbReference>
<dbReference type="GeneID" id="63803164"/>
<dbReference type="Pfam" id="PF01163">
    <property type="entry name" value="RIO1"/>
    <property type="match status" value="1"/>
</dbReference>
<comment type="catalytic activity">
    <reaction evidence="8">
        <text>L-seryl-[protein] + ATP = O-phospho-L-seryl-[protein] + ADP + H(+)</text>
        <dbReference type="Rhea" id="RHEA:17989"/>
        <dbReference type="Rhea" id="RHEA-COMP:9863"/>
        <dbReference type="Rhea" id="RHEA-COMP:11604"/>
        <dbReference type="ChEBI" id="CHEBI:15378"/>
        <dbReference type="ChEBI" id="CHEBI:29999"/>
        <dbReference type="ChEBI" id="CHEBI:30616"/>
        <dbReference type="ChEBI" id="CHEBI:83421"/>
        <dbReference type="ChEBI" id="CHEBI:456216"/>
        <dbReference type="EC" id="2.7.11.1"/>
    </reaction>
</comment>
<feature type="domain" description="Protein kinase" evidence="9">
    <location>
        <begin position="40"/>
        <end position="240"/>
    </location>
</feature>
<comment type="caution">
    <text evidence="10">The sequence shown here is derived from an EMBL/GenBank/DDBJ whole genome shotgun (WGS) entry which is preliminary data.</text>
</comment>
<dbReference type="OrthoDB" id="4062651at2759"/>
<evidence type="ECO:0000256" key="5">
    <source>
        <dbReference type="ARBA" id="ARBA00022777"/>
    </source>
</evidence>
<evidence type="ECO:0000313" key="10">
    <source>
        <dbReference type="EMBL" id="ORX72929.1"/>
    </source>
</evidence>
<reference evidence="10 11" key="1">
    <citation type="submission" date="2016-07" db="EMBL/GenBank/DDBJ databases">
        <title>Pervasive Adenine N6-methylation of Active Genes in Fungi.</title>
        <authorList>
            <consortium name="DOE Joint Genome Institute"/>
            <person name="Mondo S.J."/>
            <person name="Dannebaum R.O."/>
            <person name="Kuo R.C."/>
            <person name="Labutti K."/>
            <person name="Haridas S."/>
            <person name="Kuo A."/>
            <person name="Salamov A."/>
            <person name="Ahrendt S.R."/>
            <person name="Lipzen A."/>
            <person name="Sullivan W."/>
            <person name="Andreopoulos W.B."/>
            <person name="Clum A."/>
            <person name="Lindquist E."/>
            <person name="Daum C."/>
            <person name="Ramamoorthy G.K."/>
            <person name="Gryganskyi A."/>
            <person name="Culley D."/>
            <person name="Magnuson J.K."/>
            <person name="James T.Y."/>
            <person name="O'Malley M.A."/>
            <person name="Stajich J.E."/>
            <person name="Spatafora J.W."/>
            <person name="Visel A."/>
            <person name="Grigoriev I.V."/>
        </authorList>
    </citation>
    <scope>NUCLEOTIDE SEQUENCE [LARGE SCALE GENOMIC DNA]</scope>
    <source>
        <strain evidence="10 11">ATCC 12442</strain>
    </source>
</reference>
<dbReference type="PROSITE" id="PS50011">
    <property type="entry name" value="PROTEIN_KINASE_DOM"/>
    <property type="match status" value="1"/>
</dbReference>
<keyword evidence="4" id="KW-0547">Nucleotide-binding</keyword>
<keyword evidence="6" id="KW-0067">ATP-binding</keyword>
<evidence type="ECO:0000259" key="9">
    <source>
        <dbReference type="PROSITE" id="PS50011"/>
    </source>
</evidence>
<dbReference type="InterPro" id="IPR000719">
    <property type="entry name" value="Prot_kinase_dom"/>
</dbReference>
<evidence type="ECO:0000256" key="3">
    <source>
        <dbReference type="ARBA" id="ARBA00022679"/>
    </source>
</evidence>
<dbReference type="SUPFAM" id="SSF56112">
    <property type="entry name" value="Protein kinase-like (PK-like)"/>
    <property type="match status" value="1"/>
</dbReference>
<organism evidence="10 11">
    <name type="scientific">Linderina pennispora</name>
    <dbReference type="NCBI Taxonomy" id="61395"/>
    <lineage>
        <taxon>Eukaryota</taxon>
        <taxon>Fungi</taxon>
        <taxon>Fungi incertae sedis</taxon>
        <taxon>Zoopagomycota</taxon>
        <taxon>Kickxellomycotina</taxon>
        <taxon>Kickxellomycetes</taxon>
        <taxon>Kickxellales</taxon>
        <taxon>Kickxellaceae</taxon>
        <taxon>Linderina</taxon>
    </lineage>
</organism>
<gene>
    <name evidence="10" type="ORF">DL89DRAFT_265102</name>
</gene>
<comment type="catalytic activity">
    <reaction evidence="7">
        <text>L-threonyl-[protein] + ATP = O-phospho-L-threonyl-[protein] + ADP + H(+)</text>
        <dbReference type="Rhea" id="RHEA:46608"/>
        <dbReference type="Rhea" id="RHEA-COMP:11060"/>
        <dbReference type="Rhea" id="RHEA-COMP:11605"/>
        <dbReference type="ChEBI" id="CHEBI:15378"/>
        <dbReference type="ChEBI" id="CHEBI:30013"/>
        <dbReference type="ChEBI" id="CHEBI:30616"/>
        <dbReference type="ChEBI" id="CHEBI:61977"/>
        <dbReference type="ChEBI" id="CHEBI:456216"/>
        <dbReference type="EC" id="2.7.11.1"/>
    </reaction>
</comment>
<dbReference type="EMBL" id="MCFD01000002">
    <property type="protein sequence ID" value="ORX72929.1"/>
    <property type="molecule type" value="Genomic_DNA"/>
</dbReference>
<dbReference type="InterPro" id="IPR018934">
    <property type="entry name" value="RIO_dom"/>
</dbReference>